<dbReference type="AlphaFoldDB" id="A0A2T1C6P5"/>
<sequence length="123" mass="14016">MERVVKSGLGWRIGWNPEAGEFTGLVGSDDWAIELTQAELEDFCQLLSQLSTSMEAIAHELMDQEKITCEAETNLLWMEVAGYPHAYTLRLILHSGRRSEAYWSESVVPDLWQAVQSLQVFLR</sequence>
<reference evidence="1 2" key="2">
    <citation type="submission" date="2018-03" db="EMBL/GenBank/DDBJ databases">
        <title>The ancient ancestry and fast evolution of plastids.</title>
        <authorList>
            <person name="Moore K.R."/>
            <person name="Magnabosco C."/>
            <person name="Momper L."/>
            <person name="Gold D.A."/>
            <person name="Bosak T."/>
            <person name="Fournier G.P."/>
        </authorList>
    </citation>
    <scope>NUCLEOTIDE SEQUENCE [LARGE SCALE GENOMIC DNA]</scope>
    <source>
        <strain evidence="1 2">CCAP 1448/3</strain>
    </source>
</reference>
<proteinExistence type="predicted"/>
<dbReference type="EMBL" id="PVWJ01000024">
    <property type="protein sequence ID" value="PSB03813.1"/>
    <property type="molecule type" value="Genomic_DNA"/>
</dbReference>
<accession>A0A2T1C6P5</accession>
<organism evidence="1 2">
    <name type="scientific">Merismopedia glauca CCAP 1448/3</name>
    <dbReference type="NCBI Taxonomy" id="1296344"/>
    <lineage>
        <taxon>Bacteria</taxon>
        <taxon>Bacillati</taxon>
        <taxon>Cyanobacteriota</taxon>
        <taxon>Cyanophyceae</taxon>
        <taxon>Synechococcales</taxon>
        <taxon>Merismopediaceae</taxon>
        <taxon>Merismopedia</taxon>
    </lineage>
</organism>
<dbReference type="RefSeq" id="WP_106287888.1">
    <property type="nucleotide sequence ID" value="NZ_CAWNTC010000242.1"/>
</dbReference>
<gene>
    <name evidence="1" type="ORF">C7B64_06795</name>
</gene>
<dbReference type="Gene3D" id="2.30.31.10">
    <property type="entry name" value="Transcriptional Coactivator Pc4, Chain A"/>
    <property type="match status" value="1"/>
</dbReference>
<dbReference type="GO" id="GO:0006355">
    <property type="term" value="P:regulation of DNA-templated transcription"/>
    <property type="evidence" value="ECO:0007669"/>
    <property type="project" value="InterPro"/>
</dbReference>
<evidence type="ECO:0000313" key="1">
    <source>
        <dbReference type="EMBL" id="PSB03813.1"/>
    </source>
</evidence>
<comment type="caution">
    <text evidence="1">The sequence shown here is derived from an EMBL/GenBank/DDBJ whole genome shotgun (WGS) entry which is preliminary data.</text>
</comment>
<keyword evidence="2" id="KW-1185">Reference proteome</keyword>
<dbReference type="GO" id="GO:0003677">
    <property type="term" value="F:DNA binding"/>
    <property type="evidence" value="ECO:0007669"/>
    <property type="project" value="InterPro"/>
</dbReference>
<dbReference type="Pfam" id="PF08848">
    <property type="entry name" value="DUF1818"/>
    <property type="match status" value="1"/>
</dbReference>
<dbReference type="OrthoDB" id="464443at2"/>
<evidence type="ECO:0000313" key="2">
    <source>
        <dbReference type="Proteomes" id="UP000238762"/>
    </source>
</evidence>
<dbReference type="InterPro" id="IPR009044">
    <property type="entry name" value="ssDNA-bd_transcriptional_reg"/>
</dbReference>
<reference evidence="1 2" key="1">
    <citation type="submission" date="2018-02" db="EMBL/GenBank/DDBJ databases">
        <authorList>
            <person name="Cohen D.B."/>
            <person name="Kent A.D."/>
        </authorList>
    </citation>
    <scope>NUCLEOTIDE SEQUENCE [LARGE SCALE GENOMIC DNA]</scope>
    <source>
        <strain evidence="1 2">CCAP 1448/3</strain>
    </source>
</reference>
<dbReference type="Proteomes" id="UP000238762">
    <property type="component" value="Unassembled WGS sequence"/>
</dbReference>
<protein>
    <submittedName>
        <fullName evidence="1">DUF1818 domain-containing protein</fullName>
    </submittedName>
</protein>
<name>A0A2T1C6P5_9CYAN</name>
<dbReference type="SUPFAM" id="SSF54447">
    <property type="entry name" value="ssDNA-binding transcriptional regulator domain"/>
    <property type="match status" value="1"/>
</dbReference>
<dbReference type="InterPro" id="IPR014947">
    <property type="entry name" value="DUF1818"/>
</dbReference>